<dbReference type="EMBL" id="JACVEL010000020">
    <property type="protein sequence ID" value="MBC9813925.1"/>
    <property type="molecule type" value="Genomic_DNA"/>
</dbReference>
<proteinExistence type="predicted"/>
<dbReference type="RefSeq" id="WP_216714831.1">
    <property type="nucleotide sequence ID" value="NZ_JACVEL010000020.1"/>
</dbReference>
<evidence type="ECO:0000313" key="1">
    <source>
        <dbReference type="EMBL" id="MBC9813925.1"/>
    </source>
</evidence>
<sequence>MHFVEPHFGWRGYYTAEDDPQSPFYGRVYSEFEFEHRIYNYVIHPQWDTIGSETLFIKILFIDYQDGYSIIELIGEWNDAIENDIMTLKRDIIDTLIHEGINKFILVGENVLNFHSSDDSYYEEWIDDIEDGWVVLVNFHDHVSREMQHANIDQYFLMGGQLDDVEWRTFLPHQFFRFISKIVTQRLD</sequence>
<comment type="caution">
    <text evidence="1">The sequence shown here is derived from an EMBL/GenBank/DDBJ whole genome shotgun (WGS) entry which is preliminary data.</text>
</comment>
<keyword evidence="2" id="KW-1185">Reference proteome</keyword>
<gene>
    <name evidence="1" type="ORF">H9Y05_15720</name>
</gene>
<evidence type="ECO:0000313" key="2">
    <source>
        <dbReference type="Proteomes" id="UP000652681"/>
    </source>
</evidence>
<dbReference type="Proteomes" id="UP000652681">
    <property type="component" value="Unassembled WGS sequence"/>
</dbReference>
<reference evidence="1" key="1">
    <citation type="submission" date="2020-09" db="EMBL/GenBank/DDBJ databases">
        <title>Taishania pollutisoli gen. nov., sp. nov., Isolated from Tetrabromobisphenol A-Contaminated Soil.</title>
        <authorList>
            <person name="Chen Q."/>
        </authorList>
    </citation>
    <scope>NUCLEOTIDE SEQUENCE</scope>
    <source>
        <strain evidence="1">CZZ-1</strain>
    </source>
</reference>
<organism evidence="1 2">
    <name type="scientific">Taishania pollutisoli</name>
    <dbReference type="NCBI Taxonomy" id="2766479"/>
    <lineage>
        <taxon>Bacteria</taxon>
        <taxon>Pseudomonadati</taxon>
        <taxon>Bacteroidota</taxon>
        <taxon>Flavobacteriia</taxon>
        <taxon>Flavobacteriales</taxon>
        <taxon>Crocinitomicaceae</taxon>
        <taxon>Taishania</taxon>
    </lineage>
</organism>
<protein>
    <submittedName>
        <fullName evidence="1">Uncharacterized protein</fullName>
    </submittedName>
</protein>
<accession>A0A8J6PG55</accession>
<dbReference type="AlphaFoldDB" id="A0A8J6PG55"/>
<name>A0A8J6PG55_9FLAO</name>